<dbReference type="PANTHER" id="PTHR43701">
    <property type="entry name" value="MEMBRANE TRANSPORTER PROTEIN MJ0441-RELATED"/>
    <property type="match status" value="1"/>
</dbReference>
<evidence type="ECO:0000256" key="4">
    <source>
        <dbReference type="ARBA" id="ARBA00022989"/>
    </source>
</evidence>
<reference evidence="7" key="1">
    <citation type="submission" date="2020-08" db="EMBL/GenBank/DDBJ databases">
        <authorList>
            <person name="Cejkova D."/>
            <person name="Kubasova T."/>
            <person name="Jahodarova E."/>
            <person name="Rychlik I."/>
        </authorList>
    </citation>
    <scope>NUCLEOTIDE SEQUENCE</scope>
    <source>
        <strain evidence="7">An559</strain>
    </source>
</reference>
<keyword evidence="8" id="KW-1185">Reference proteome</keyword>
<organism evidence="7 8">
    <name type="scientific">Merdimmobilis hominis</name>
    <dbReference type="NCBI Taxonomy" id="2897707"/>
    <lineage>
        <taxon>Bacteria</taxon>
        <taxon>Bacillati</taxon>
        <taxon>Bacillota</taxon>
        <taxon>Clostridia</taxon>
        <taxon>Eubacteriales</taxon>
        <taxon>Oscillospiraceae</taxon>
        <taxon>Merdimmobilis</taxon>
    </lineage>
</organism>
<dbReference type="RefSeq" id="WP_204447369.1">
    <property type="nucleotide sequence ID" value="NZ_JACJKY010000016.1"/>
</dbReference>
<evidence type="ECO:0000313" key="8">
    <source>
        <dbReference type="Proteomes" id="UP000774750"/>
    </source>
</evidence>
<feature type="transmembrane region" description="Helical" evidence="6">
    <location>
        <begin position="7"/>
        <end position="30"/>
    </location>
</feature>
<keyword evidence="6" id="KW-1003">Cell membrane</keyword>
<dbReference type="GO" id="GO:0005886">
    <property type="term" value="C:plasma membrane"/>
    <property type="evidence" value="ECO:0007669"/>
    <property type="project" value="UniProtKB-SubCell"/>
</dbReference>
<comment type="subcellular location">
    <subcellularLocation>
        <location evidence="6">Cell membrane</location>
        <topology evidence="6">Multi-pass membrane protein</topology>
    </subcellularLocation>
    <subcellularLocation>
        <location evidence="1">Membrane</location>
        <topology evidence="1">Multi-pass membrane protein</topology>
    </subcellularLocation>
</comment>
<evidence type="ECO:0000256" key="3">
    <source>
        <dbReference type="ARBA" id="ARBA00022692"/>
    </source>
</evidence>
<keyword evidence="3 6" id="KW-0812">Transmembrane</keyword>
<sequence>MNLIFLGIAGFFSGICASMGIGGGFVLMLYLTLLTETPQKEAQLFNLCFFLPIAAFSLWRHRKNGLLCTSPIKPALFGGIPAALAGALLAACLPNAQIAKLFAVFLAIIGVKTVFTKREPNGSKEECVVRPPQKQ</sequence>
<keyword evidence="5 6" id="KW-0472">Membrane</keyword>
<protein>
    <recommendedName>
        <fullName evidence="6">Probable membrane transporter protein</fullName>
    </recommendedName>
</protein>
<feature type="transmembrane region" description="Helical" evidence="6">
    <location>
        <begin position="42"/>
        <end position="59"/>
    </location>
</feature>
<feature type="transmembrane region" description="Helical" evidence="6">
    <location>
        <begin position="97"/>
        <end position="115"/>
    </location>
</feature>
<dbReference type="Proteomes" id="UP000774750">
    <property type="component" value="Unassembled WGS sequence"/>
</dbReference>
<dbReference type="EMBL" id="JACJKY010000016">
    <property type="protein sequence ID" value="MBM6921425.1"/>
    <property type="molecule type" value="Genomic_DNA"/>
</dbReference>
<reference evidence="7" key="2">
    <citation type="journal article" date="2021" name="Sci. Rep.">
        <title>The distribution of antibiotic resistance genes in chicken gut microbiota commensals.</title>
        <authorList>
            <person name="Juricova H."/>
            <person name="Matiasovicova J."/>
            <person name="Kubasova T."/>
            <person name="Cejkova D."/>
            <person name="Rychlik I."/>
        </authorList>
    </citation>
    <scope>NUCLEOTIDE SEQUENCE</scope>
    <source>
        <strain evidence="7">An559</strain>
    </source>
</reference>
<evidence type="ECO:0000256" key="5">
    <source>
        <dbReference type="ARBA" id="ARBA00023136"/>
    </source>
</evidence>
<evidence type="ECO:0000256" key="6">
    <source>
        <dbReference type="RuleBase" id="RU363041"/>
    </source>
</evidence>
<gene>
    <name evidence="7" type="ORF">H6A12_09685</name>
</gene>
<dbReference type="PANTHER" id="PTHR43701:SF2">
    <property type="entry name" value="MEMBRANE TRANSPORTER PROTEIN YJNA-RELATED"/>
    <property type="match status" value="1"/>
</dbReference>
<dbReference type="Pfam" id="PF01925">
    <property type="entry name" value="TauE"/>
    <property type="match status" value="1"/>
</dbReference>
<feature type="transmembrane region" description="Helical" evidence="6">
    <location>
        <begin position="71"/>
        <end position="91"/>
    </location>
</feature>
<evidence type="ECO:0000256" key="1">
    <source>
        <dbReference type="ARBA" id="ARBA00004141"/>
    </source>
</evidence>
<comment type="caution">
    <text evidence="7">The sequence shown here is derived from an EMBL/GenBank/DDBJ whole genome shotgun (WGS) entry which is preliminary data.</text>
</comment>
<keyword evidence="4 6" id="KW-1133">Transmembrane helix</keyword>
<proteinExistence type="inferred from homology"/>
<dbReference type="InterPro" id="IPR002781">
    <property type="entry name" value="TM_pro_TauE-like"/>
</dbReference>
<evidence type="ECO:0000256" key="2">
    <source>
        <dbReference type="ARBA" id="ARBA00009142"/>
    </source>
</evidence>
<evidence type="ECO:0000313" key="7">
    <source>
        <dbReference type="EMBL" id="MBM6921425.1"/>
    </source>
</evidence>
<dbReference type="InterPro" id="IPR051598">
    <property type="entry name" value="TSUP/Inactive_protease-like"/>
</dbReference>
<accession>A0A938X7N9</accession>
<comment type="similarity">
    <text evidence="2 6">Belongs to the 4-toluene sulfonate uptake permease (TSUP) (TC 2.A.102) family.</text>
</comment>
<name>A0A938X7N9_9FIRM</name>
<dbReference type="AlphaFoldDB" id="A0A938X7N9"/>